<reference evidence="3" key="1">
    <citation type="journal article" date="2012" name="PLoS Genet.">
        <title>The genomes of the fungal plant pathogens Cladosporium fulvum and Dothistroma septosporum reveal adaptation to different hosts and lifestyles but also signatures of common ancestry.</title>
        <authorList>
            <person name="de Wit P.J.G.M."/>
            <person name="van der Burgt A."/>
            <person name="Oekmen B."/>
            <person name="Stergiopoulos I."/>
            <person name="Abd-Elsalam K.A."/>
            <person name="Aerts A.L."/>
            <person name="Bahkali A.H."/>
            <person name="Beenen H.G."/>
            <person name="Chettri P."/>
            <person name="Cox M.P."/>
            <person name="Datema E."/>
            <person name="de Vries R.P."/>
            <person name="Dhillon B."/>
            <person name="Ganley A.R."/>
            <person name="Griffiths S.A."/>
            <person name="Guo Y."/>
            <person name="Hamelin R.C."/>
            <person name="Henrissat B."/>
            <person name="Kabir M.S."/>
            <person name="Jashni M.K."/>
            <person name="Kema G."/>
            <person name="Klaubauf S."/>
            <person name="Lapidus A."/>
            <person name="Levasseur A."/>
            <person name="Lindquist E."/>
            <person name="Mehrabi R."/>
            <person name="Ohm R.A."/>
            <person name="Owen T.J."/>
            <person name="Salamov A."/>
            <person name="Schwelm A."/>
            <person name="Schijlen E."/>
            <person name="Sun H."/>
            <person name="van den Burg H.A."/>
            <person name="van Ham R.C.H.J."/>
            <person name="Zhang S."/>
            <person name="Goodwin S.B."/>
            <person name="Grigoriev I.V."/>
            <person name="Collemare J."/>
            <person name="Bradshaw R.E."/>
        </authorList>
    </citation>
    <scope>NUCLEOTIDE SEQUENCE [LARGE SCALE GENOMIC DNA]</scope>
    <source>
        <strain evidence="3">NZE10 / CBS 128990</strain>
    </source>
</reference>
<name>M2Y3S7_DOTSN</name>
<proteinExistence type="predicted"/>
<dbReference type="AlphaFoldDB" id="M2Y3S7"/>
<dbReference type="HOGENOM" id="CLU_2573861_0_0_1"/>
<keyword evidence="3" id="KW-1185">Reference proteome</keyword>
<protein>
    <submittedName>
        <fullName evidence="2">Uncharacterized protein</fullName>
    </submittedName>
</protein>
<gene>
    <name evidence="2" type="ORF">DOTSEDRAFT_72392</name>
</gene>
<evidence type="ECO:0000256" key="1">
    <source>
        <dbReference type="SAM" id="MobiDB-lite"/>
    </source>
</evidence>
<organism evidence="2 3">
    <name type="scientific">Dothistroma septosporum (strain NZE10 / CBS 128990)</name>
    <name type="common">Red band needle blight fungus</name>
    <name type="synonym">Mycosphaerella pini</name>
    <dbReference type="NCBI Taxonomy" id="675120"/>
    <lineage>
        <taxon>Eukaryota</taxon>
        <taxon>Fungi</taxon>
        <taxon>Dikarya</taxon>
        <taxon>Ascomycota</taxon>
        <taxon>Pezizomycotina</taxon>
        <taxon>Dothideomycetes</taxon>
        <taxon>Dothideomycetidae</taxon>
        <taxon>Mycosphaerellales</taxon>
        <taxon>Mycosphaerellaceae</taxon>
        <taxon>Dothistroma</taxon>
    </lineage>
</organism>
<evidence type="ECO:0000313" key="2">
    <source>
        <dbReference type="EMBL" id="EME42949.1"/>
    </source>
</evidence>
<feature type="region of interest" description="Disordered" evidence="1">
    <location>
        <begin position="38"/>
        <end position="69"/>
    </location>
</feature>
<evidence type="ECO:0000313" key="3">
    <source>
        <dbReference type="Proteomes" id="UP000016933"/>
    </source>
</evidence>
<reference evidence="2 3" key="2">
    <citation type="journal article" date="2012" name="PLoS Pathog.">
        <title>Diverse lifestyles and strategies of plant pathogenesis encoded in the genomes of eighteen Dothideomycetes fungi.</title>
        <authorList>
            <person name="Ohm R.A."/>
            <person name="Feau N."/>
            <person name="Henrissat B."/>
            <person name="Schoch C.L."/>
            <person name="Horwitz B.A."/>
            <person name="Barry K.W."/>
            <person name="Condon B.J."/>
            <person name="Copeland A.C."/>
            <person name="Dhillon B."/>
            <person name="Glaser F."/>
            <person name="Hesse C.N."/>
            <person name="Kosti I."/>
            <person name="LaButti K."/>
            <person name="Lindquist E.A."/>
            <person name="Lucas S."/>
            <person name="Salamov A.A."/>
            <person name="Bradshaw R.E."/>
            <person name="Ciuffetti L."/>
            <person name="Hamelin R.C."/>
            <person name="Kema G.H.J."/>
            <person name="Lawrence C."/>
            <person name="Scott J.A."/>
            <person name="Spatafora J.W."/>
            <person name="Turgeon B.G."/>
            <person name="de Wit P.J.G.M."/>
            <person name="Zhong S."/>
            <person name="Goodwin S.B."/>
            <person name="Grigoriev I.V."/>
        </authorList>
    </citation>
    <scope>NUCLEOTIDE SEQUENCE [LARGE SCALE GENOMIC DNA]</scope>
    <source>
        <strain evidence="3">NZE10 / CBS 128990</strain>
    </source>
</reference>
<sequence length="81" mass="8576">MLELDPTSSISGTLGQNETVRVVLVFKFIEYPGMMSNTAPQAPGDFPHGADGTDSSSFTGGDLGRSRGKVHEVCPGWCNIC</sequence>
<accession>M2Y3S7</accession>
<dbReference type="Proteomes" id="UP000016933">
    <property type="component" value="Unassembled WGS sequence"/>
</dbReference>
<dbReference type="EMBL" id="KB446540">
    <property type="protein sequence ID" value="EME42949.1"/>
    <property type="molecule type" value="Genomic_DNA"/>
</dbReference>